<evidence type="ECO:0000256" key="4">
    <source>
        <dbReference type="ARBA" id="ARBA00023015"/>
    </source>
</evidence>
<evidence type="ECO:0000256" key="7">
    <source>
        <dbReference type="ARBA" id="ARBA00023163"/>
    </source>
</evidence>
<evidence type="ECO:0000256" key="3">
    <source>
        <dbReference type="ARBA" id="ARBA00022553"/>
    </source>
</evidence>
<keyword evidence="8" id="KW-0539">Nucleus</keyword>
<evidence type="ECO:0000256" key="1">
    <source>
        <dbReference type="ARBA" id="ARBA00004123"/>
    </source>
</evidence>
<dbReference type="GO" id="GO:0034605">
    <property type="term" value="P:cellular response to heat"/>
    <property type="evidence" value="ECO:0007669"/>
    <property type="project" value="TreeGrafter"/>
</dbReference>
<dbReference type="InterPro" id="IPR036390">
    <property type="entry name" value="WH_DNA-bd_sf"/>
</dbReference>
<evidence type="ECO:0000256" key="2">
    <source>
        <dbReference type="ARBA" id="ARBA00011233"/>
    </source>
</evidence>
<dbReference type="PRINTS" id="PR00056">
    <property type="entry name" value="HSFDOMAIN"/>
</dbReference>
<evidence type="ECO:0000256" key="5">
    <source>
        <dbReference type="ARBA" id="ARBA00023016"/>
    </source>
</evidence>
<dbReference type="GO" id="GO:0000978">
    <property type="term" value="F:RNA polymerase II cis-regulatory region sequence-specific DNA binding"/>
    <property type="evidence" value="ECO:0007669"/>
    <property type="project" value="TreeGrafter"/>
</dbReference>
<protein>
    <submittedName>
        <fullName evidence="12">Heat stress transcription factor A3B</fullName>
    </submittedName>
</protein>
<keyword evidence="5" id="KW-0346">Stress response</keyword>
<keyword evidence="7" id="KW-0804">Transcription</keyword>
<name>A0A2L0E6W7_LILLO</name>
<gene>
    <name evidence="12" type="primary">HsfA3B</name>
</gene>
<keyword evidence="10" id="KW-0175">Coiled coil</keyword>
<dbReference type="AlphaFoldDB" id="A0A2L0E6W7"/>
<reference evidence="12" key="1">
    <citation type="submission" date="2017-07" db="EMBL/GenBank/DDBJ databases">
        <title>Heat stress transcription factor A3 (HsfA3) play an opposite role in heat and salt stress through regulation of proline homeostasis.</title>
        <authorList>
            <person name="Wu Z."/>
        </authorList>
    </citation>
    <scope>NUCLEOTIDE SEQUENCE</scope>
</reference>
<dbReference type="SUPFAM" id="SSF46785">
    <property type="entry name" value="Winged helix' DNA-binding domain"/>
    <property type="match status" value="1"/>
</dbReference>
<keyword evidence="4" id="KW-0805">Transcription regulation</keyword>
<dbReference type="PROSITE" id="PS00434">
    <property type="entry name" value="HSF_DOMAIN"/>
    <property type="match status" value="1"/>
</dbReference>
<evidence type="ECO:0000313" key="12">
    <source>
        <dbReference type="EMBL" id="AUX13103.1"/>
    </source>
</evidence>
<dbReference type="SMART" id="SM00415">
    <property type="entry name" value="HSF"/>
    <property type="match status" value="1"/>
</dbReference>
<dbReference type="Pfam" id="PF00447">
    <property type="entry name" value="HSF_DNA-bind"/>
    <property type="match status" value="1"/>
</dbReference>
<dbReference type="InterPro" id="IPR000232">
    <property type="entry name" value="HSF_DNA-bd"/>
</dbReference>
<comment type="subunit">
    <text evidence="2">Homotrimer.</text>
</comment>
<organism evidence="12">
    <name type="scientific">Lilium longiflorum</name>
    <name type="common">Trumpet lily</name>
    <dbReference type="NCBI Taxonomy" id="4690"/>
    <lineage>
        <taxon>Eukaryota</taxon>
        <taxon>Viridiplantae</taxon>
        <taxon>Streptophyta</taxon>
        <taxon>Embryophyta</taxon>
        <taxon>Tracheophyta</taxon>
        <taxon>Spermatophyta</taxon>
        <taxon>Magnoliopsida</taxon>
        <taxon>Liliopsida</taxon>
        <taxon>Liliales</taxon>
        <taxon>Liliaceae</taxon>
        <taxon>Lilium</taxon>
    </lineage>
</organism>
<comment type="similarity">
    <text evidence="9">Belongs to the HSF family.</text>
</comment>
<dbReference type="GO" id="GO:0006357">
    <property type="term" value="P:regulation of transcription by RNA polymerase II"/>
    <property type="evidence" value="ECO:0007669"/>
    <property type="project" value="TreeGrafter"/>
</dbReference>
<comment type="subcellular location">
    <subcellularLocation>
        <location evidence="1">Nucleus</location>
    </subcellularLocation>
</comment>
<feature type="domain" description="HSF-type DNA-binding" evidence="11">
    <location>
        <begin position="125"/>
        <end position="149"/>
    </location>
</feature>
<accession>A0A2L0E6W7</accession>
<dbReference type="FunFam" id="1.10.10.10:FF:000037">
    <property type="entry name" value="Heat stress transcription factor B-4"/>
    <property type="match status" value="1"/>
</dbReference>
<dbReference type="InterPro" id="IPR036388">
    <property type="entry name" value="WH-like_DNA-bd_sf"/>
</dbReference>
<dbReference type="GO" id="GO:0005634">
    <property type="term" value="C:nucleus"/>
    <property type="evidence" value="ECO:0007669"/>
    <property type="project" value="UniProtKB-SubCell"/>
</dbReference>
<keyword evidence="6" id="KW-0238">DNA-binding</keyword>
<keyword evidence="3" id="KW-0597">Phosphoprotein</keyword>
<proteinExistence type="evidence at transcript level"/>
<evidence type="ECO:0000259" key="11">
    <source>
        <dbReference type="PROSITE" id="PS00434"/>
    </source>
</evidence>
<evidence type="ECO:0000256" key="10">
    <source>
        <dbReference type="SAM" id="Coils"/>
    </source>
</evidence>
<evidence type="ECO:0000256" key="8">
    <source>
        <dbReference type="ARBA" id="ARBA00023242"/>
    </source>
</evidence>
<feature type="coiled-coil region" evidence="10">
    <location>
        <begin position="189"/>
        <end position="216"/>
    </location>
</feature>
<dbReference type="Gene3D" id="1.10.10.10">
    <property type="entry name" value="Winged helix-like DNA-binding domain superfamily/Winged helix DNA-binding domain"/>
    <property type="match status" value="1"/>
</dbReference>
<dbReference type="GO" id="GO:0003700">
    <property type="term" value="F:DNA-binding transcription factor activity"/>
    <property type="evidence" value="ECO:0007669"/>
    <property type="project" value="InterPro"/>
</dbReference>
<sequence length="508" mass="56994">MVSGSPLPPPLTSAAASCYSSPMEIQNLQFDRRHSLPPPHPALQISTSFPLEPKLEHLACTDSSSSPSGGVPRPFESLNSPQIAPFLSKTYDIVSDPQLDPVISWMPAGDSFVVWDPAEFSRAVLPRNFKHNNFSSFVRQLNTYGFRKVHADRCVFANEDFLRGQRWMLKNICRRRSSHVQQIGTQAVSSAEEGELQNLRREKKLLMQEVLRLNEEHLMTVQQMNTLNQRIHSAEVGRKQMVSSLARLFQNHLKHKREEKEIASRVRRRFIRSQQQHSHGDSDFNTQQNVDGVEGEQLSHRLLPDMVVRHGIDDGGSNVPEARTHDPLFLDSDTAGDIQGHDSEYFVWSPKDITPNKSLPDALVRASERSVADSKPVIFKGKEKRMMNSEFDVMTSCSENHRMFLDSDDSQERMLLGTIIPPITEEEIWNMNFEAGGSSFRSGPDVWDDNDYYGAIGIDAGAGSIWDLDFEDTPICLASASMETTDLGAASKAGGPRQVWPIAGLKSH</sequence>
<evidence type="ECO:0000256" key="9">
    <source>
        <dbReference type="RuleBase" id="RU004020"/>
    </source>
</evidence>
<evidence type="ECO:0000256" key="6">
    <source>
        <dbReference type="ARBA" id="ARBA00023125"/>
    </source>
</evidence>
<dbReference type="EMBL" id="MF421533">
    <property type="protein sequence ID" value="AUX13103.1"/>
    <property type="molecule type" value="mRNA"/>
</dbReference>
<dbReference type="PANTHER" id="PTHR10015:SF337">
    <property type="entry name" value="HEAT STRESS TRANSCRIPTION FACTOR A-3"/>
    <property type="match status" value="1"/>
</dbReference>
<dbReference type="PANTHER" id="PTHR10015">
    <property type="entry name" value="HEAT SHOCK TRANSCRIPTION FACTOR"/>
    <property type="match status" value="1"/>
</dbReference>